<evidence type="ECO:0000259" key="19">
    <source>
        <dbReference type="Pfam" id="PF16212"/>
    </source>
</evidence>
<evidence type="ECO:0000256" key="7">
    <source>
        <dbReference type="ARBA" id="ARBA00022842"/>
    </source>
</evidence>
<feature type="binding site" evidence="14">
    <location>
        <position position="1122"/>
    </location>
    <ligand>
        <name>ATP</name>
        <dbReference type="ChEBI" id="CHEBI:30616"/>
    </ligand>
</feature>
<dbReference type="InterPro" id="IPR008250">
    <property type="entry name" value="ATPase_P-typ_transduc_dom_A_sf"/>
</dbReference>
<evidence type="ECO:0000259" key="18">
    <source>
        <dbReference type="Pfam" id="PF16209"/>
    </source>
</evidence>
<feature type="binding site" evidence="14">
    <location>
        <position position="976"/>
    </location>
    <ligand>
        <name>ATP</name>
        <dbReference type="ChEBI" id="CHEBI:30616"/>
    </ligand>
</feature>
<feature type="binding site" evidence="14">
    <location>
        <position position="977"/>
    </location>
    <ligand>
        <name>ATP</name>
        <dbReference type="ChEBI" id="CHEBI:30616"/>
    </ligand>
</feature>
<feature type="transmembrane region" description="Helical" evidence="16">
    <location>
        <begin position="1209"/>
        <end position="1231"/>
    </location>
</feature>
<feature type="binding site" evidence="14">
    <location>
        <position position="861"/>
    </location>
    <ligand>
        <name>ATP</name>
        <dbReference type="ChEBI" id="CHEBI:30616"/>
    </ligand>
</feature>
<feature type="transmembrane region" description="Helical" evidence="16">
    <location>
        <begin position="147"/>
        <end position="174"/>
    </location>
</feature>
<sequence length="1568" mass="175276">MAPAHKQSRIAQYYAKFAAFKVEDLFSRKKEPGPQRTIFINENLPDDYHDHRGRVKPEHVYATNQVITSKYTLITFLPRNLLEQFRRIANIRDAVYVPGVLRVYVSALGEGKLALGSSIALYTGFANIPLHGLRDGRVINMFHGLKLCFLFILPHPLIHTLCRFFLGIAILQFFQKFSTISPGLVILPLLIVLGITALKDGYEDIKRHQSDSRVNNTPVRVLGGGEWVNPNVMQRKSRTFVRGVMRTYGRSVKKVKRSATKEELAGVTAPEDVPPIDVEYDDVEEEHHHLPGFLARRISHSSKPDQHHPGDKDHNRPHWVKKAWEDIAVGDFVKILDNEPIPADVLICATSEEENVAFVETKNLDGETNLKSRNAVPALSHLRTANQCASPHNTFRLECDRPDVNMYKLNAAVKVGQETFPADMQTVLLRGTVLRNTKWVIGVVMYTGEDTRIVMNSGGTPSKRGKVERQMNPQVFINLILLAMMAIACGVVDSVLEHRDQPGGAPWLYLADRPGDNPSINGLVTFAFALITFQNIVPISLYISIEFVRTCQAAFIYFDSHMVYNGQAALARSWNLSDDLGQVEYIFSDKTGTLTQNSMVYRKCSIGGKIYNGDEETQEQEQDMSEKPLEPVKTADSEIPLKEMRSSGSSSYPFHSSSKTRIEGEPRRNGSASPDLEAQSDDDQSSSARATAPPKIIHHFHDAELTRDIQSSVNEDLNSAGAAHARHLNGFFSVLGLCHTVLTNVDSETGKIEYKAQSPDEAALVQAAADVGFIFRGREKEILYLQTPFHSAAEASLSGGKGFGAEHNFHGPGGLAAAAEQGLLERYELLNILEFTSARKRMSVVVRKLDSEDGRLFLLSKGADNVIFERLKEGANEDLKRITEDHLDEFASQGLRTLTLAYKVIGEDEYNAWNERYHEATVAMDDREGKIEAVSDELERDLRLLGATAIEDRLQDGVPETIADLKRAGIKIWVATGDKLETAIAIGHSTNLIGKESNIIVIRGNRSGRPVYDQIVHAVREFFPESGIVDDQGNPTPPGQAQGEVISGQKRNSTGPLNPGGGPLRRTETGLSSIVGSNNGDKPGGFVLVIDGMALEVALSDEQHKDLLLRLAMVCEGVICCRVSPLQKALIVKLVKDGIGAMTLAIGDGANDVSMIQAADVGVGISGEEGLQAVNSSDYAIAQFRFLKRLLLVHGHWSYARNGTMILNFFYKNIVCIGVLWWFQIYCAWSSNYVFEYTYLLFWNSFWTIAPVIGIGLFDRFADSHVLMTVPELYWYGREGKWFGMGQFIVYMFDGVVQSAIIFFLVLYTYVSTSARPDGWQVTLYEFSTVMAFSAVFTANFFNGLNTSAWTGWVFFAVFIGDILIWVYTAIYNVISPGWFVTPVYGNNNFLFRSAYFWFAFPMTMLLALLPRYLYKSYKFAFRPDDIDILRYVYKQDPHRDLAHDLQTHDPIQALKRARPSSMASHPSHRRSFASAHRPSVDFRSASRTDMSTGMRSISRGFGFDQEENGVAMQRMQSNLSERRQSSRNLTYAHASHSRKGTLRHVLSSPRNFLRKKGSHSKDKETQP</sequence>
<feature type="binding site" evidence="14">
    <location>
        <position position="1152"/>
    </location>
    <ligand>
        <name>ATP</name>
        <dbReference type="ChEBI" id="CHEBI:30616"/>
    </ligand>
</feature>
<dbReference type="InterPro" id="IPR006539">
    <property type="entry name" value="P-type_ATPase_IV"/>
</dbReference>
<keyword evidence="9 16" id="KW-1133">Transmembrane helix</keyword>
<feature type="transmembrane region" description="Helical" evidence="16">
    <location>
        <begin position="1395"/>
        <end position="1415"/>
    </location>
</feature>
<keyword evidence="6 14" id="KW-0067">ATP-binding</keyword>
<keyword evidence="10 16" id="KW-0472">Membrane</keyword>
<evidence type="ECO:0000256" key="14">
    <source>
        <dbReference type="PIRSR" id="PIRSR606539-2"/>
    </source>
</evidence>
<feature type="transmembrane region" description="Helical" evidence="16">
    <location>
        <begin position="1322"/>
        <end position="1342"/>
    </location>
</feature>
<dbReference type="InterPro" id="IPR023214">
    <property type="entry name" value="HAD_sf"/>
</dbReference>
<evidence type="ECO:0000256" key="1">
    <source>
        <dbReference type="ARBA" id="ARBA00004141"/>
    </source>
</evidence>
<keyword evidence="4 15" id="KW-0479">Metal-binding</keyword>
<dbReference type="PANTHER" id="PTHR24092">
    <property type="entry name" value="PROBABLE PHOSPHOLIPID-TRANSPORTING ATPASE"/>
    <property type="match status" value="1"/>
</dbReference>
<dbReference type="PANTHER" id="PTHR24092:SF153">
    <property type="entry name" value="PHOSPHOLIPID-TRANSPORTING ATPASE"/>
    <property type="match status" value="1"/>
</dbReference>
<evidence type="ECO:0000256" key="16">
    <source>
        <dbReference type="RuleBase" id="RU362033"/>
    </source>
</evidence>
<reference evidence="20 21" key="1">
    <citation type="submission" date="2019-12" db="EMBL/GenBank/DDBJ databases">
        <authorList>
            <person name="Floudas D."/>
            <person name="Bentzer J."/>
            <person name="Ahren D."/>
            <person name="Johansson T."/>
            <person name="Persson P."/>
            <person name="Tunlid A."/>
        </authorList>
    </citation>
    <scope>NUCLEOTIDE SEQUENCE [LARGE SCALE GENOMIC DNA]</scope>
    <source>
        <strain evidence="20 21">CBS 102.39</strain>
    </source>
</reference>
<dbReference type="Gene3D" id="3.40.50.1000">
    <property type="entry name" value="HAD superfamily/HAD-like"/>
    <property type="match status" value="1"/>
</dbReference>
<dbReference type="SFLD" id="SFLDF00027">
    <property type="entry name" value="p-type_atpase"/>
    <property type="match status" value="1"/>
</dbReference>
<dbReference type="EC" id="7.6.2.1" evidence="16"/>
<feature type="binding site" evidence="14">
    <location>
        <position position="1128"/>
    </location>
    <ligand>
        <name>ATP</name>
        <dbReference type="ChEBI" id="CHEBI:30616"/>
    </ligand>
</feature>
<dbReference type="SFLD" id="SFLDG00002">
    <property type="entry name" value="C1.7:_P-type_atpase_like"/>
    <property type="match status" value="1"/>
</dbReference>
<gene>
    <name evidence="20" type="ORF">D9613_002602</name>
</gene>
<dbReference type="GO" id="GO:0045332">
    <property type="term" value="P:phospholipid translocation"/>
    <property type="evidence" value="ECO:0007669"/>
    <property type="project" value="TreeGrafter"/>
</dbReference>
<evidence type="ECO:0000256" key="12">
    <source>
        <dbReference type="ARBA" id="ARBA00049128"/>
    </source>
</evidence>
<dbReference type="InterPro" id="IPR001757">
    <property type="entry name" value="P_typ_ATPase"/>
</dbReference>
<dbReference type="NCBIfam" id="TIGR01494">
    <property type="entry name" value="ATPase_P-type"/>
    <property type="match status" value="1"/>
</dbReference>
<dbReference type="Pfam" id="PF16209">
    <property type="entry name" value="PhoLip_ATPase_N"/>
    <property type="match status" value="1"/>
</dbReference>
<dbReference type="GO" id="GO:0005886">
    <property type="term" value="C:plasma membrane"/>
    <property type="evidence" value="ECO:0007669"/>
    <property type="project" value="TreeGrafter"/>
</dbReference>
<feature type="active site" description="4-aspartylphosphate intermediate" evidence="13">
    <location>
        <position position="589"/>
    </location>
</feature>
<feature type="transmembrane region" description="Helical" evidence="16">
    <location>
        <begin position="1237"/>
        <end position="1258"/>
    </location>
</feature>
<proteinExistence type="inferred from homology"/>
<keyword evidence="21" id="KW-1185">Reference proteome</keyword>
<feature type="binding site" evidence="14">
    <location>
        <position position="591"/>
    </location>
    <ligand>
        <name>ATP</name>
        <dbReference type="ChEBI" id="CHEBI:30616"/>
    </ligand>
</feature>
<name>A0A8H4VKY2_9AGAR</name>
<evidence type="ECO:0000256" key="17">
    <source>
        <dbReference type="SAM" id="MobiDB-lite"/>
    </source>
</evidence>
<feature type="domain" description="P-type ATPase N-terminal" evidence="18">
    <location>
        <begin position="58"/>
        <end position="91"/>
    </location>
</feature>
<feature type="transmembrane region" description="Helical" evidence="16">
    <location>
        <begin position="475"/>
        <end position="496"/>
    </location>
</feature>
<evidence type="ECO:0000313" key="21">
    <source>
        <dbReference type="Proteomes" id="UP000521872"/>
    </source>
</evidence>
<evidence type="ECO:0000256" key="15">
    <source>
        <dbReference type="PIRSR" id="PIRSR606539-3"/>
    </source>
</evidence>
<dbReference type="Gene3D" id="2.70.150.10">
    <property type="entry name" value="Calcium-transporting ATPase, cytoplasmic transduction domain A"/>
    <property type="match status" value="1"/>
</dbReference>
<dbReference type="SUPFAM" id="SSF81665">
    <property type="entry name" value="Calcium ATPase, transmembrane domain M"/>
    <property type="match status" value="1"/>
</dbReference>
<feature type="binding site" evidence="15">
    <location>
        <position position="1148"/>
    </location>
    <ligand>
        <name>Mg(2+)</name>
        <dbReference type="ChEBI" id="CHEBI:18420"/>
    </ligand>
</feature>
<dbReference type="InterPro" id="IPR018303">
    <property type="entry name" value="ATPase_P-typ_P_site"/>
</dbReference>
<feature type="region of interest" description="Disordered" evidence="17">
    <location>
        <begin position="1457"/>
        <end position="1568"/>
    </location>
</feature>
<comment type="similarity">
    <text evidence="2 16">Belongs to the cation transport ATPase (P-type) (TC 3.A.3) family. Type IV subfamily.</text>
</comment>
<feature type="binding site" evidence="14">
    <location>
        <position position="589"/>
    </location>
    <ligand>
        <name>ATP</name>
        <dbReference type="ChEBI" id="CHEBI:30616"/>
    </ligand>
</feature>
<evidence type="ECO:0000256" key="4">
    <source>
        <dbReference type="ARBA" id="ARBA00022723"/>
    </source>
</evidence>
<evidence type="ECO:0000256" key="5">
    <source>
        <dbReference type="ARBA" id="ARBA00022741"/>
    </source>
</evidence>
<evidence type="ECO:0000256" key="13">
    <source>
        <dbReference type="PIRSR" id="PIRSR606539-1"/>
    </source>
</evidence>
<dbReference type="PRINTS" id="PR00119">
    <property type="entry name" value="CATATPASE"/>
</dbReference>
<feature type="compositionally biased region" description="Low complexity" evidence="17">
    <location>
        <begin position="646"/>
        <end position="657"/>
    </location>
</feature>
<evidence type="ECO:0000256" key="9">
    <source>
        <dbReference type="ARBA" id="ARBA00022989"/>
    </source>
</evidence>
<dbReference type="GO" id="GO:0016887">
    <property type="term" value="F:ATP hydrolysis activity"/>
    <property type="evidence" value="ECO:0007669"/>
    <property type="project" value="InterPro"/>
</dbReference>
<evidence type="ECO:0000313" key="20">
    <source>
        <dbReference type="EMBL" id="KAF4614621.1"/>
    </source>
</evidence>
<keyword evidence="3 16" id="KW-0812">Transmembrane</keyword>
<evidence type="ECO:0000256" key="6">
    <source>
        <dbReference type="ARBA" id="ARBA00022840"/>
    </source>
</evidence>
<feature type="region of interest" description="Disordered" evidence="17">
    <location>
        <begin position="615"/>
        <end position="694"/>
    </location>
</feature>
<evidence type="ECO:0000256" key="10">
    <source>
        <dbReference type="ARBA" id="ARBA00023136"/>
    </source>
</evidence>
<dbReference type="EMBL" id="JAACJL010000044">
    <property type="protein sequence ID" value="KAF4614621.1"/>
    <property type="molecule type" value="Genomic_DNA"/>
</dbReference>
<dbReference type="Pfam" id="PF16212">
    <property type="entry name" value="PhoLip_ATPase_C"/>
    <property type="match status" value="1"/>
</dbReference>
<dbReference type="SUPFAM" id="SSF81660">
    <property type="entry name" value="Metal cation-transporting ATPase, ATP-binding domain N"/>
    <property type="match status" value="1"/>
</dbReference>
<feature type="transmembrane region" description="Helical" evidence="16">
    <location>
        <begin position="1354"/>
        <end position="1375"/>
    </location>
</feature>
<dbReference type="InterPro" id="IPR036412">
    <property type="entry name" value="HAD-like_sf"/>
</dbReference>
<feature type="binding site" evidence="14">
    <location>
        <position position="761"/>
    </location>
    <ligand>
        <name>ATP</name>
        <dbReference type="ChEBI" id="CHEBI:30616"/>
    </ligand>
</feature>
<keyword evidence="7 15" id="KW-0460">Magnesium</keyword>
<accession>A0A8H4VKY2</accession>
<feature type="binding site" evidence="14">
    <location>
        <position position="1151"/>
    </location>
    <ligand>
        <name>ATP</name>
        <dbReference type="ChEBI" id="CHEBI:30616"/>
    </ligand>
</feature>
<evidence type="ECO:0000256" key="11">
    <source>
        <dbReference type="ARBA" id="ARBA00034036"/>
    </source>
</evidence>
<protein>
    <recommendedName>
        <fullName evidence="16">Phospholipid-transporting ATPase</fullName>
        <ecNumber evidence="16">7.6.2.1</ecNumber>
    </recommendedName>
</protein>
<feature type="binding site" evidence="14">
    <location>
        <position position="835"/>
    </location>
    <ligand>
        <name>ATP</name>
        <dbReference type="ChEBI" id="CHEBI:30616"/>
    </ligand>
</feature>
<dbReference type="GO" id="GO:0000287">
    <property type="term" value="F:magnesium ion binding"/>
    <property type="evidence" value="ECO:0007669"/>
    <property type="project" value="UniProtKB-UniRule"/>
</dbReference>
<evidence type="ECO:0000256" key="8">
    <source>
        <dbReference type="ARBA" id="ARBA00022967"/>
    </source>
</evidence>
<dbReference type="InterPro" id="IPR023298">
    <property type="entry name" value="ATPase_P-typ_TM_dom_sf"/>
</dbReference>
<feature type="binding site" evidence="14">
    <location>
        <position position="896"/>
    </location>
    <ligand>
        <name>ATP</name>
        <dbReference type="ChEBI" id="CHEBI:30616"/>
    </ligand>
</feature>
<dbReference type="InterPro" id="IPR032631">
    <property type="entry name" value="P-type_ATPase_N"/>
</dbReference>
<comment type="cofactor">
    <cofactor evidence="15">
        <name>Mg(2+)</name>
        <dbReference type="ChEBI" id="CHEBI:18420"/>
    </cofactor>
</comment>
<dbReference type="SFLD" id="SFLDS00003">
    <property type="entry name" value="Haloacid_Dehalogenase"/>
    <property type="match status" value="1"/>
</dbReference>
<comment type="subcellular location">
    <subcellularLocation>
        <location evidence="1 16">Membrane</location>
        <topology evidence="1 16">Multi-pass membrane protein</topology>
    </subcellularLocation>
</comment>
<keyword evidence="8 16" id="KW-1278">Translocase</keyword>
<dbReference type="SUPFAM" id="SSF56784">
    <property type="entry name" value="HAD-like"/>
    <property type="match status" value="1"/>
</dbReference>
<dbReference type="Proteomes" id="UP000521872">
    <property type="component" value="Unassembled WGS sequence"/>
</dbReference>
<feature type="binding site" evidence="15">
    <location>
        <position position="1152"/>
    </location>
    <ligand>
        <name>Mg(2+)</name>
        <dbReference type="ChEBI" id="CHEBI:18420"/>
    </ligand>
</feature>
<dbReference type="GO" id="GO:0140326">
    <property type="term" value="F:ATPase-coupled intramembrane lipid transporter activity"/>
    <property type="evidence" value="ECO:0007669"/>
    <property type="project" value="UniProtKB-EC"/>
</dbReference>
<feature type="binding site" evidence="15">
    <location>
        <position position="589"/>
    </location>
    <ligand>
        <name>Mg(2+)</name>
        <dbReference type="ChEBI" id="CHEBI:18420"/>
    </ligand>
</feature>
<feature type="transmembrane region" description="Helical" evidence="16">
    <location>
        <begin position="1288"/>
        <end position="1310"/>
    </location>
</feature>
<dbReference type="InterPro" id="IPR023299">
    <property type="entry name" value="ATPase_P-typ_cyto_dom_N"/>
</dbReference>
<keyword evidence="5 14" id="KW-0547">Nucleotide-binding</keyword>
<feature type="transmembrane region" description="Helical" evidence="16">
    <location>
        <begin position="523"/>
        <end position="543"/>
    </location>
</feature>
<evidence type="ECO:0000256" key="2">
    <source>
        <dbReference type="ARBA" id="ARBA00008109"/>
    </source>
</evidence>
<dbReference type="InterPro" id="IPR044492">
    <property type="entry name" value="P_typ_ATPase_HD_dom"/>
</dbReference>
<dbReference type="Pfam" id="PF13246">
    <property type="entry name" value="Cation_ATPase"/>
    <property type="match status" value="1"/>
</dbReference>
<feature type="binding site" evidence="15">
    <location>
        <position position="591"/>
    </location>
    <ligand>
        <name>Mg(2+)</name>
        <dbReference type="ChEBI" id="CHEBI:18420"/>
    </ligand>
</feature>
<comment type="caution">
    <text evidence="20">The sequence shown here is derived from an EMBL/GenBank/DDBJ whole genome shotgun (WGS) entry which is preliminary data.</text>
</comment>
<dbReference type="SUPFAM" id="SSF81653">
    <property type="entry name" value="Calcium ATPase, transduction domain A"/>
    <property type="match status" value="1"/>
</dbReference>
<comment type="catalytic activity">
    <reaction evidence="11 16">
        <text>ATP + H2O + phospholipidSide 1 = ADP + phosphate + phospholipidSide 2.</text>
        <dbReference type="EC" id="7.6.2.1"/>
    </reaction>
</comment>
<feature type="domain" description="P-type ATPase C-terminal" evidence="19">
    <location>
        <begin position="1174"/>
        <end position="1424"/>
    </location>
</feature>
<dbReference type="FunFam" id="3.40.50.1000:FF:000001">
    <property type="entry name" value="Phospholipid-transporting ATPase IC"/>
    <property type="match status" value="1"/>
</dbReference>
<dbReference type="Gene3D" id="3.40.1110.10">
    <property type="entry name" value="Calcium-transporting ATPase, cytoplasmic domain N"/>
    <property type="match status" value="1"/>
</dbReference>
<feature type="region of interest" description="Disordered" evidence="17">
    <location>
        <begin position="1027"/>
        <end position="1065"/>
    </location>
</feature>
<comment type="catalytic activity">
    <reaction evidence="12">
        <text>a 1,2-diacyl-sn-glycero-3-phosphoethanolamine(out) + ATP + H2O = a 1,2-diacyl-sn-glycero-3-phosphoethanolamine(in) + ADP + phosphate + H(+)</text>
        <dbReference type="Rhea" id="RHEA:66132"/>
        <dbReference type="ChEBI" id="CHEBI:15377"/>
        <dbReference type="ChEBI" id="CHEBI:15378"/>
        <dbReference type="ChEBI" id="CHEBI:30616"/>
        <dbReference type="ChEBI" id="CHEBI:43474"/>
        <dbReference type="ChEBI" id="CHEBI:64612"/>
        <dbReference type="ChEBI" id="CHEBI:456216"/>
    </reaction>
    <physiologicalReaction direction="left-to-right" evidence="12">
        <dbReference type="Rhea" id="RHEA:66133"/>
    </physiologicalReaction>
</comment>
<dbReference type="NCBIfam" id="TIGR01652">
    <property type="entry name" value="ATPase-Plipid"/>
    <property type="match status" value="1"/>
</dbReference>
<dbReference type="InterPro" id="IPR032630">
    <property type="entry name" value="P_typ_ATPase_c"/>
</dbReference>
<feature type="binding site" evidence="14">
    <location>
        <position position="978"/>
    </location>
    <ligand>
        <name>ATP</name>
        <dbReference type="ChEBI" id="CHEBI:30616"/>
    </ligand>
</feature>
<dbReference type="GO" id="GO:0005524">
    <property type="term" value="F:ATP binding"/>
    <property type="evidence" value="ECO:0007669"/>
    <property type="project" value="UniProtKB-UniRule"/>
</dbReference>
<feature type="binding site" evidence="14">
    <location>
        <position position="590"/>
    </location>
    <ligand>
        <name>ATP</name>
        <dbReference type="ChEBI" id="CHEBI:30616"/>
    </ligand>
</feature>
<feature type="transmembrane region" description="Helical" evidence="16">
    <location>
        <begin position="180"/>
        <end position="198"/>
    </location>
</feature>
<organism evidence="20 21">
    <name type="scientific">Agrocybe pediades</name>
    <dbReference type="NCBI Taxonomy" id="84607"/>
    <lineage>
        <taxon>Eukaryota</taxon>
        <taxon>Fungi</taxon>
        <taxon>Dikarya</taxon>
        <taxon>Basidiomycota</taxon>
        <taxon>Agaricomycotina</taxon>
        <taxon>Agaricomycetes</taxon>
        <taxon>Agaricomycetidae</taxon>
        <taxon>Agaricales</taxon>
        <taxon>Agaricineae</taxon>
        <taxon>Strophariaceae</taxon>
        <taxon>Agrocybe</taxon>
    </lineage>
</organism>
<evidence type="ECO:0000256" key="3">
    <source>
        <dbReference type="ARBA" id="ARBA00022692"/>
    </source>
</evidence>
<feature type="compositionally biased region" description="Basic and acidic residues" evidence="17">
    <location>
        <begin position="624"/>
        <end position="645"/>
    </location>
</feature>
<dbReference type="PROSITE" id="PS00154">
    <property type="entry name" value="ATPASE_E1_E2"/>
    <property type="match status" value="1"/>
</dbReference>